<organism evidence="2 3">
    <name type="scientific">Aspergillus ellipticus CBS 707.79</name>
    <dbReference type="NCBI Taxonomy" id="1448320"/>
    <lineage>
        <taxon>Eukaryota</taxon>
        <taxon>Fungi</taxon>
        <taxon>Dikarya</taxon>
        <taxon>Ascomycota</taxon>
        <taxon>Pezizomycotina</taxon>
        <taxon>Eurotiomycetes</taxon>
        <taxon>Eurotiomycetidae</taxon>
        <taxon>Eurotiales</taxon>
        <taxon>Aspergillaceae</taxon>
        <taxon>Aspergillus</taxon>
        <taxon>Aspergillus subgen. Circumdati</taxon>
    </lineage>
</organism>
<dbReference type="AlphaFoldDB" id="A0A319E4A1"/>
<feature type="region of interest" description="Disordered" evidence="1">
    <location>
        <begin position="189"/>
        <end position="208"/>
    </location>
</feature>
<dbReference type="EMBL" id="KZ825810">
    <property type="protein sequence ID" value="PYH98533.1"/>
    <property type="molecule type" value="Genomic_DNA"/>
</dbReference>
<feature type="compositionally biased region" description="Polar residues" evidence="1">
    <location>
        <begin position="304"/>
        <end position="317"/>
    </location>
</feature>
<reference evidence="2 3" key="1">
    <citation type="submission" date="2018-02" db="EMBL/GenBank/DDBJ databases">
        <title>The genomes of Aspergillus section Nigri reveals drivers in fungal speciation.</title>
        <authorList>
            <consortium name="DOE Joint Genome Institute"/>
            <person name="Vesth T.C."/>
            <person name="Nybo J."/>
            <person name="Theobald S."/>
            <person name="Brandl J."/>
            <person name="Frisvad J.C."/>
            <person name="Nielsen K.F."/>
            <person name="Lyhne E.K."/>
            <person name="Kogle M.E."/>
            <person name="Kuo A."/>
            <person name="Riley R."/>
            <person name="Clum A."/>
            <person name="Nolan M."/>
            <person name="Lipzen A."/>
            <person name="Salamov A."/>
            <person name="Henrissat B."/>
            <person name="Wiebenga A."/>
            <person name="De vries R.P."/>
            <person name="Grigoriev I.V."/>
            <person name="Mortensen U.H."/>
            <person name="Andersen M.R."/>
            <person name="Baker S.E."/>
        </authorList>
    </citation>
    <scope>NUCLEOTIDE SEQUENCE [LARGE SCALE GENOMIC DNA]</scope>
    <source>
        <strain evidence="2 3">CBS 707.79</strain>
    </source>
</reference>
<evidence type="ECO:0000313" key="2">
    <source>
        <dbReference type="EMBL" id="PYH98533.1"/>
    </source>
</evidence>
<feature type="region of interest" description="Disordered" evidence="1">
    <location>
        <begin position="218"/>
        <end position="246"/>
    </location>
</feature>
<name>A0A319E4A1_9EURO</name>
<evidence type="ECO:0000256" key="1">
    <source>
        <dbReference type="SAM" id="MobiDB-lite"/>
    </source>
</evidence>
<proteinExistence type="predicted"/>
<keyword evidence="3" id="KW-1185">Reference proteome</keyword>
<dbReference type="Proteomes" id="UP000247810">
    <property type="component" value="Unassembled WGS sequence"/>
</dbReference>
<dbReference type="VEuPathDB" id="FungiDB:BO71DRAFT_395130"/>
<gene>
    <name evidence="2" type="ORF">BO71DRAFT_395130</name>
</gene>
<evidence type="ECO:0000313" key="3">
    <source>
        <dbReference type="Proteomes" id="UP000247810"/>
    </source>
</evidence>
<accession>A0A319E4A1</accession>
<feature type="compositionally biased region" description="Polar residues" evidence="1">
    <location>
        <begin position="145"/>
        <end position="172"/>
    </location>
</feature>
<feature type="region of interest" description="Disordered" evidence="1">
    <location>
        <begin position="135"/>
        <end position="184"/>
    </location>
</feature>
<sequence>MCFLFAKKLFSSSAFQLRGGDTDLSGIIITVSALVAAGIAVYESPQFRQWVNNSRRKLAVALHNLGDEIHPRDAVPYRQDISMTEEVGAAAEERRRIAVEELQRRRSLLEARRNAREGTPASSFDSLVDGSGRLLDISEPHANDSLANSTAVEVATSQPVQRGKQTGNSTPMVENDAVKSLGPDRLQIAIPSPDTRTPSLVKFTPTSEAPDKLEASFLSQSEDGEHSVGSAGHVSRPESAATSHTEDFSDVVFTHPDDRPANDTVANVGYAYSSANPANDPFRDFDSDRPSTPPTPSVASSFSQIHGSTADTSSDGTLSEFGGSGAVTPASWSEVGSVISNDEHHYL</sequence>
<protein>
    <submittedName>
        <fullName evidence="2">Uncharacterized protein</fullName>
    </submittedName>
</protein>
<feature type="region of interest" description="Disordered" evidence="1">
    <location>
        <begin position="276"/>
        <end position="347"/>
    </location>
</feature>
<dbReference type="OrthoDB" id="3926760at2759"/>